<evidence type="ECO:0000313" key="3">
    <source>
        <dbReference type="Proteomes" id="UP001589753"/>
    </source>
</evidence>
<keyword evidence="3" id="KW-1185">Reference proteome</keyword>
<dbReference type="PROSITE" id="PS51257">
    <property type="entry name" value="PROKAR_LIPOPROTEIN"/>
    <property type="match status" value="1"/>
</dbReference>
<feature type="transmembrane region" description="Helical" evidence="1">
    <location>
        <begin position="50"/>
        <end position="70"/>
    </location>
</feature>
<organism evidence="2 3">
    <name type="scientific">Streptomyces heliomycini</name>
    <dbReference type="NCBI Taxonomy" id="284032"/>
    <lineage>
        <taxon>Bacteria</taxon>
        <taxon>Bacillati</taxon>
        <taxon>Actinomycetota</taxon>
        <taxon>Actinomycetes</taxon>
        <taxon>Kitasatosporales</taxon>
        <taxon>Streptomycetaceae</taxon>
        <taxon>Streptomyces</taxon>
    </lineage>
</organism>
<dbReference type="RefSeq" id="WP_366483213.1">
    <property type="nucleotide sequence ID" value="NZ_JBHMDI010000070.1"/>
</dbReference>
<keyword evidence="1" id="KW-0812">Transmembrane</keyword>
<proteinExistence type="predicted"/>
<keyword evidence="1" id="KW-0472">Membrane</keyword>
<protein>
    <submittedName>
        <fullName evidence="2">Uncharacterized protein</fullName>
    </submittedName>
</protein>
<dbReference type="Proteomes" id="UP001589753">
    <property type="component" value="Unassembled WGS sequence"/>
</dbReference>
<dbReference type="EMBL" id="JBHMDI010000070">
    <property type="protein sequence ID" value="MFB9350303.1"/>
    <property type="molecule type" value="Genomic_DNA"/>
</dbReference>
<comment type="caution">
    <text evidence="2">The sequence shown here is derived from an EMBL/GenBank/DDBJ whole genome shotgun (WGS) entry which is preliminary data.</text>
</comment>
<reference evidence="2 3" key="1">
    <citation type="submission" date="2024-09" db="EMBL/GenBank/DDBJ databases">
        <authorList>
            <person name="Sun Q."/>
            <person name="Mori K."/>
        </authorList>
    </citation>
    <scope>NUCLEOTIDE SEQUENCE [LARGE SCALE GENOMIC DNA]</scope>
    <source>
        <strain evidence="2 3">JCM 9767</strain>
    </source>
</reference>
<evidence type="ECO:0000256" key="1">
    <source>
        <dbReference type="SAM" id="Phobius"/>
    </source>
</evidence>
<name>A0ABV5LDU5_9ACTN</name>
<sequence>MTPLEKLSVFCLVLAAVLLAMACVKADRVRAWRESFNPSAPEVPDSAFVVARLTLVTMAVFMIVVGVRGLSTGGGA</sequence>
<accession>A0ABV5LDU5</accession>
<gene>
    <name evidence="2" type="ORF">ACFFUA_23125</name>
</gene>
<evidence type="ECO:0000313" key="2">
    <source>
        <dbReference type="EMBL" id="MFB9350303.1"/>
    </source>
</evidence>
<keyword evidence="1" id="KW-1133">Transmembrane helix</keyword>